<organism evidence="5 6">
    <name type="scientific">Aldrovandia affinis</name>
    <dbReference type="NCBI Taxonomy" id="143900"/>
    <lineage>
        <taxon>Eukaryota</taxon>
        <taxon>Metazoa</taxon>
        <taxon>Chordata</taxon>
        <taxon>Craniata</taxon>
        <taxon>Vertebrata</taxon>
        <taxon>Euteleostomi</taxon>
        <taxon>Actinopterygii</taxon>
        <taxon>Neopterygii</taxon>
        <taxon>Teleostei</taxon>
        <taxon>Notacanthiformes</taxon>
        <taxon>Halosauridae</taxon>
        <taxon>Aldrovandia</taxon>
    </lineage>
</organism>
<feature type="transmembrane region" description="Helical" evidence="2">
    <location>
        <begin position="152"/>
        <end position="173"/>
    </location>
</feature>
<feature type="signal peptide" evidence="3">
    <location>
        <begin position="1"/>
        <end position="17"/>
    </location>
</feature>
<keyword evidence="3" id="KW-0732">Signal</keyword>
<evidence type="ECO:0000256" key="2">
    <source>
        <dbReference type="SAM" id="Phobius"/>
    </source>
</evidence>
<protein>
    <recommendedName>
        <fullName evidence="4">Immunoglobulin domain-containing protein</fullName>
    </recommendedName>
</protein>
<dbReference type="SMART" id="SM00409">
    <property type="entry name" value="IG"/>
    <property type="match status" value="1"/>
</dbReference>
<feature type="chain" id="PRO_5042247160" description="Immunoglobulin domain-containing protein" evidence="3">
    <location>
        <begin position="18"/>
        <end position="234"/>
    </location>
</feature>
<keyword evidence="2" id="KW-1133">Transmembrane helix</keyword>
<keyword evidence="6" id="KW-1185">Reference proteome</keyword>
<dbReference type="Proteomes" id="UP001221898">
    <property type="component" value="Unassembled WGS sequence"/>
</dbReference>
<keyword evidence="1" id="KW-0393">Immunoglobulin domain</keyword>
<dbReference type="Gene3D" id="2.60.40.10">
    <property type="entry name" value="Immunoglobulins"/>
    <property type="match status" value="1"/>
</dbReference>
<reference evidence="5" key="1">
    <citation type="journal article" date="2023" name="Science">
        <title>Genome structures resolve the early diversification of teleost fishes.</title>
        <authorList>
            <person name="Parey E."/>
            <person name="Louis A."/>
            <person name="Montfort J."/>
            <person name="Bouchez O."/>
            <person name="Roques C."/>
            <person name="Iampietro C."/>
            <person name="Lluch J."/>
            <person name="Castinel A."/>
            <person name="Donnadieu C."/>
            <person name="Desvignes T."/>
            <person name="Floi Bucao C."/>
            <person name="Jouanno E."/>
            <person name="Wen M."/>
            <person name="Mejri S."/>
            <person name="Dirks R."/>
            <person name="Jansen H."/>
            <person name="Henkel C."/>
            <person name="Chen W.J."/>
            <person name="Zahm M."/>
            <person name="Cabau C."/>
            <person name="Klopp C."/>
            <person name="Thompson A.W."/>
            <person name="Robinson-Rechavi M."/>
            <person name="Braasch I."/>
            <person name="Lecointre G."/>
            <person name="Bobe J."/>
            <person name="Postlethwait J.H."/>
            <person name="Berthelot C."/>
            <person name="Roest Crollius H."/>
            <person name="Guiguen Y."/>
        </authorList>
    </citation>
    <scope>NUCLEOTIDE SEQUENCE</scope>
    <source>
        <strain evidence="5">NC1722</strain>
    </source>
</reference>
<dbReference type="PANTHER" id="PTHR14334">
    <property type="entry name" value="B-CELL ANTIGEN RECEPTOR COMPLEX-ASSOCIATED PROTEIN"/>
    <property type="match status" value="1"/>
</dbReference>
<keyword evidence="2" id="KW-0472">Membrane</keyword>
<evidence type="ECO:0000256" key="3">
    <source>
        <dbReference type="SAM" id="SignalP"/>
    </source>
</evidence>
<sequence length="234" mass="26849">MIARTILLVLWTAIAHGNWDLVSLDKDRPLYRAMVSKVAKLKCCYKVMGYAVEPTWVITVRRRNKANHTMETTNVDIDGQRVTRERANATEAGLPCHVLKLREVDLNDTGLYRCYINHSSLHAHIHSHGTFLQVYRPMRKFLDISESAKNQIITAEGVLLLLCVLVPGVLILCKTKRLSELDKKRKKEEEENIYEGLNLEDCNSTYDQIQRTQVQGTYQDVDNVQGQDIQLEKP</sequence>
<comment type="caution">
    <text evidence="5">The sequence shown here is derived from an EMBL/GenBank/DDBJ whole genome shotgun (WGS) entry which is preliminary data.</text>
</comment>
<dbReference type="GO" id="GO:0019815">
    <property type="term" value="C:B cell receptor complex"/>
    <property type="evidence" value="ECO:0007669"/>
    <property type="project" value="TreeGrafter"/>
</dbReference>
<dbReference type="GO" id="GO:0030183">
    <property type="term" value="P:B cell differentiation"/>
    <property type="evidence" value="ECO:0007669"/>
    <property type="project" value="TreeGrafter"/>
</dbReference>
<dbReference type="InterPro" id="IPR036179">
    <property type="entry name" value="Ig-like_dom_sf"/>
</dbReference>
<dbReference type="EMBL" id="JAINUG010000189">
    <property type="protein sequence ID" value="KAJ8388841.1"/>
    <property type="molecule type" value="Genomic_DNA"/>
</dbReference>
<evidence type="ECO:0000256" key="1">
    <source>
        <dbReference type="ARBA" id="ARBA00023319"/>
    </source>
</evidence>
<evidence type="ECO:0000259" key="4">
    <source>
        <dbReference type="SMART" id="SM00409"/>
    </source>
</evidence>
<evidence type="ECO:0000313" key="5">
    <source>
        <dbReference type="EMBL" id="KAJ8388841.1"/>
    </source>
</evidence>
<keyword evidence="2" id="KW-0812">Transmembrane</keyword>
<dbReference type="AlphaFoldDB" id="A0AAD7W9G0"/>
<feature type="domain" description="Immunoglobulin" evidence="4">
    <location>
        <begin position="28"/>
        <end position="135"/>
    </location>
</feature>
<dbReference type="InterPro" id="IPR013783">
    <property type="entry name" value="Ig-like_fold"/>
</dbReference>
<dbReference type="InterPro" id="IPR003599">
    <property type="entry name" value="Ig_sub"/>
</dbReference>
<evidence type="ECO:0000313" key="6">
    <source>
        <dbReference type="Proteomes" id="UP001221898"/>
    </source>
</evidence>
<dbReference type="GO" id="GO:0050853">
    <property type="term" value="P:B cell receptor signaling pathway"/>
    <property type="evidence" value="ECO:0007669"/>
    <property type="project" value="TreeGrafter"/>
</dbReference>
<dbReference type="GO" id="GO:0009897">
    <property type="term" value="C:external side of plasma membrane"/>
    <property type="evidence" value="ECO:0007669"/>
    <property type="project" value="TreeGrafter"/>
</dbReference>
<name>A0AAD7W9G0_9TELE</name>
<dbReference type="PANTHER" id="PTHR14334:SF1">
    <property type="entry name" value="B-CELL ANTIGEN RECEPTOR COMPLEX-ASSOCIATED PROTEIN ALPHA CHAIN"/>
    <property type="match status" value="1"/>
</dbReference>
<dbReference type="SUPFAM" id="SSF48726">
    <property type="entry name" value="Immunoglobulin"/>
    <property type="match status" value="1"/>
</dbReference>
<proteinExistence type="predicted"/>
<accession>A0AAD7W9G0</accession>
<gene>
    <name evidence="5" type="ORF">AAFF_G00125970</name>
</gene>